<protein>
    <recommendedName>
        <fullName evidence="4">DUF922 domain-containing protein</fullName>
    </recommendedName>
</protein>
<keyword evidence="1" id="KW-0812">Transmembrane</keyword>
<dbReference type="RefSeq" id="WP_051719880.1">
    <property type="nucleotide sequence ID" value="NZ_JMIH01000015.1"/>
</dbReference>
<feature type="transmembrane region" description="Helical" evidence="1">
    <location>
        <begin position="6"/>
        <end position="28"/>
    </location>
</feature>
<dbReference type="Pfam" id="PF06037">
    <property type="entry name" value="DUF922"/>
    <property type="match status" value="1"/>
</dbReference>
<keyword evidence="1" id="KW-1133">Transmembrane helix</keyword>
<dbReference type="OrthoDB" id="5431540at2"/>
<gene>
    <name evidence="2" type="ORF">EL17_07050</name>
</gene>
<dbReference type="Proteomes" id="UP000027821">
    <property type="component" value="Unassembled WGS sequence"/>
</dbReference>
<dbReference type="EMBL" id="JMIH01000015">
    <property type="protein sequence ID" value="KEO74489.1"/>
    <property type="molecule type" value="Genomic_DNA"/>
</dbReference>
<comment type="caution">
    <text evidence="2">The sequence shown here is derived from an EMBL/GenBank/DDBJ whole genome shotgun (WGS) entry which is preliminary data.</text>
</comment>
<sequence length="195" mass="23273">MTTKTIYRYIVYILFFTAAVLGGFWLYYLNSSSLSISPDRKLQWRDFKLVEKINNRPRINARCITFIEPTIRNIKQKNGYAKIIVALEVGIDKELTQVSGSFMARADQPTKNAVLNHENGHYKIAQIMGYRILEQVKSYRFHPSSHQAEFDSLIRSQFLEWRKMDQQYDLETTNPRNYEKQEEWDMFFRTELNRH</sequence>
<dbReference type="InterPro" id="IPR010321">
    <property type="entry name" value="DUF922"/>
</dbReference>
<evidence type="ECO:0000256" key="1">
    <source>
        <dbReference type="SAM" id="Phobius"/>
    </source>
</evidence>
<evidence type="ECO:0000313" key="3">
    <source>
        <dbReference type="Proteomes" id="UP000027821"/>
    </source>
</evidence>
<keyword evidence="3" id="KW-1185">Reference proteome</keyword>
<dbReference type="eggNOG" id="ENOG50340E9">
    <property type="taxonomic scope" value="Bacteria"/>
</dbReference>
<name>A0A074KZX9_9BACT</name>
<dbReference type="AlphaFoldDB" id="A0A074KZX9"/>
<accession>A0A074KZX9</accession>
<evidence type="ECO:0008006" key="4">
    <source>
        <dbReference type="Google" id="ProtNLM"/>
    </source>
</evidence>
<proteinExistence type="predicted"/>
<reference evidence="2 3" key="1">
    <citation type="submission" date="2014-04" db="EMBL/GenBank/DDBJ databases">
        <title>Characterization and application of a salt tolerant electro-active bacterium.</title>
        <authorList>
            <person name="Yang L."/>
            <person name="Wei S."/>
            <person name="Tay Q.X.M."/>
        </authorList>
    </citation>
    <scope>NUCLEOTIDE SEQUENCE [LARGE SCALE GENOMIC DNA]</scope>
    <source>
        <strain evidence="2 3">LY1</strain>
    </source>
</reference>
<keyword evidence="1" id="KW-0472">Membrane</keyword>
<organism evidence="2 3">
    <name type="scientific">Anditalea andensis</name>
    <dbReference type="NCBI Taxonomy" id="1048983"/>
    <lineage>
        <taxon>Bacteria</taxon>
        <taxon>Pseudomonadati</taxon>
        <taxon>Bacteroidota</taxon>
        <taxon>Cytophagia</taxon>
        <taxon>Cytophagales</taxon>
        <taxon>Cytophagaceae</taxon>
        <taxon>Anditalea</taxon>
    </lineage>
</organism>
<dbReference type="STRING" id="1048983.EL17_07050"/>
<evidence type="ECO:0000313" key="2">
    <source>
        <dbReference type="EMBL" id="KEO74489.1"/>
    </source>
</evidence>